<proteinExistence type="predicted"/>
<dbReference type="InterPro" id="IPR001190">
    <property type="entry name" value="SRCR"/>
</dbReference>
<dbReference type="Proteomes" id="UP000283634">
    <property type="component" value="Unassembled WGS sequence"/>
</dbReference>
<evidence type="ECO:0000313" key="3">
    <source>
        <dbReference type="EMBL" id="RNF03478.1"/>
    </source>
</evidence>
<feature type="domain" description="SRCR" evidence="2">
    <location>
        <begin position="1065"/>
        <end position="1176"/>
    </location>
</feature>
<dbReference type="RefSeq" id="XP_029237530.1">
    <property type="nucleotide sequence ID" value="XM_029382512.1"/>
</dbReference>
<evidence type="ECO:0000313" key="4">
    <source>
        <dbReference type="Proteomes" id="UP000283634"/>
    </source>
</evidence>
<reference evidence="3 4" key="1">
    <citation type="journal article" date="2018" name="BMC Genomics">
        <title>Genomic comparison of Trypanosoma conorhini and Trypanosoma rangeli to Trypanosoma cruzi strains of high and low virulence.</title>
        <authorList>
            <person name="Bradwell K.R."/>
            <person name="Koparde V.N."/>
            <person name="Matveyev A.V."/>
            <person name="Serrano M.G."/>
            <person name="Alves J.M."/>
            <person name="Parikh H."/>
            <person name="Huang B."/>
            <person name="Lee V."/>
            <person name="Espinosa-Alvarez O."/>
            <person name="Ortiz P.A."/>
            <person name="Costa-Martins A.G."/>
            <person name="Teixeira M.M."/>
            <person name="Buck G.A."/>
        </authorList>
    </citation>
    <scope>NUCLEOTIDE SEQUENCE [LARGE SCALE GENOMIC DNA]</scope>
    <source>
        <strain evidence="3 4">AM80</strain>
    </source>
</reference>
<feature type="region of interest" description="Disordered" evidence="1">
    <location>
        <begin position="855"/>
        <end position="876"/>
    </location>
</feature>
<gene>
    <name evidence="3" type="ORF">TraAM80_05639</name>
</gene>
<dbReference type="OMA" id="DWFPCLA"/>
<keyword evidence="4" id="KW-1185">Reference proteome</keyword>
<evidence type="ECO:0000256" key="1">
    <source>
        <dbReference type="SAM" id="MobiDB-lite"/>
    </source>
</evidence>
<protein>
    <recommendedName>
        <fullName evidence="2">SRCR domain-containing protein</fullName>
    </recommendedName>
</protein>
<sequence>MSCRNSGGRLSVDQRVVAGNDAAWTSTTQAAAPRAQTERHEVWRDVYGTRCSVTSATAAEEFKMRSSMKKKAHGARSSTACGGGLQKATEATLCCGAKTDFNLSHRELLGRCWETTDVERLTDFLAGNVPKSVHETLSRSSFALLPKQRGGMSSTTVSSPDVHTVQLLKSPDGRTSRSARSSTSSCSRWGIQKRSHWVSLIQIPPPGSTQNTIFSVPKKAGGGAREKKVTSPGCLWCGGGTVSGKLRGSCGRLSRLLCLTRQKIKNVDFVIPSPDTDVAECGYAGAKNTFAYRLIKLPSVEKNTAFLQKHGLSPCFGTCLHRWDRVDFFSPNIHSLALAASLTQPKSVTGPLAHVLSCYSPSIRGNASPDPGGASVSANKRAEPVVLVEGFSCVTSQTSTESVEFTEHPSRFPEKSLHCHCLAFFTNYLQELQAGAESLQSTALTSGVSSRDVENMLEGTSGHTGGPPLQASSVLLGSFFHKSIDCNASTSTLAANAPATPFCLLQTESDVQKIASGATESASFSENKLHSPFLRDDAGSGVATARSVFESCQPTAPKTVLSSVIVSSFELFIDLVNWKKRRYPLSVIPYSKTTSSTRNKYGEGTVTRVMYGGVLVVECNNHMAVQSLEMALKKEQWLGKKKNLAVSRETNWLSRGDGSTGRCRNAEGTVSSADCIRISSSNDPRFGEGVQSDDPKQLGSYRVVYYVGGEREHSWDSDSNVQGQPPTFGTVSAHTGHCPLTPWLELEKVVELASSWARRLLSNPKLVEPIAVYVQRFVGIIPFLYSPYDRRKDPDTRAVVTPCGTSREILSSSSASIRVADDENPASLTMAVYTPSAPSVRNTCRPMARSVVDDAHLSASTPTERTPITPVASHRPRSIARKQPLTESLYGIQGAEAGIDVMPIVREESNSTYTSGLPYEKDDGEAIWEICMLETTALEAELKMAVKAAQEAEEEYSKIMGIIHSLRQAFLPNSQLEQLESICTYLATLIYETEEIPEQNACIDGPDWFPCLAAVLTNPHHSLRGINILSPLDYGSSPQLGMLAGLFYHEYAMTSITRLILQCDFFFAEGDPENCPGHLEVSHRDIALWKIICRLSSKGVNLTKLYFLCLSMLHADAYRRGPPFFLTRQQLRGVLFTLLGSIVENNQQPQFTLQLTDTGDHFCKRRLSKTRRFLCAISGILKRRTIKDGGGNNSHDNDTVGDDANWLHQEDNAVQGRKRDSFWTRMPEALLVGEEQEAVKRAWVEAERRPYCMLLRHRESAAPLWSVPYGACPHDTHHEQDDLGQVSADGRPWVYGLESSNTQLAAIYEFIVDAFLHSHFIVEEMQKFIDHYNKRSNSRKESEGGNVAGKKRVTLLM</sequence>
<accession>A0A3S5IR00</accession>
<dbReference type="GeneID" id="40329572"/>
<dbReference type="GO" id="GO:0016020">
    <property type="term" value="C:membrane"/>
    <property type="evidence" value="ECO:0007669"/>
    <property type="project" value="InterPro"/>
</dbReference>
<comment type="caution">
    <text evidence="3">The sequence shown here is derived from an EMBL/GenBank/DDBJ whole genome shotgun (WGS) entry which is preliminary data.</text>
</comment>
<dbReference type="OrthoDB" id="273568at2759"/>
<name>A0A3S5IR00_TRYRA</name>
<dbReference type="VEuPathDB" id="TriTrypDB:TRSC58_06446"/>
<dbReference type="EMBL" id="MKGL01000194">
    <property type="protein sequence ID" value="RNF03478.1"/>
    <property type="molecule type" value="Genomic_DNA"/>
</dbReference>
<dbReference type="PROSITE" id="PS50287">
    <property type="entry name" value="SRCR_2"/>
    <property type="match status" value="1"/>
</dbReference>
<organism evidence="3 4">
    <name type="scientific">Trypanosoma rangeli</name>
    <dbReference type="NCBI Taxonomy" id="5698"/>
    <lineage>
        <taxon>Eukaryota</taxon>
        <taxon>Discoba</taxon>
        <taxon>Euglenozoa</taxon>
        <taxon>Kinetoplastea</taxon>
        <taxon>Metakinetoplastina</taxon>
        <taxon>Trypanosomatida</taxon>
        <taxon>Trypanosomatidae</taxon>
        <taxon>Trypanosoma</taxon>
        <taxon>Herpetosoma</taxon>
    </lineage>
</organism>
<evidence type="ECO:0000259" key="2">
    <source>
        <dbReference type="PROSITE" id="PS50287"/>
    </source>
</evidence>